<proteinExistence type="predicted"/>
<feature type="compositionally biased region" description="Basic and acidic residues" evidence="1">
    <location>
        <begin position="62"/>
        <end position="71"/>
    </location>
</feature>
<gene>
    <name evidence="2" type="ORF">JI435_411670</name>
</gene>
<dbReference type="AlphaFoldDB" id="A0A7U2I3N5"/>
<feature type="region of interest" description="Disordered" evidence="1">
    <location>
        <begin position="45"/>
        <end position="71"/>
    </location>
</feature>
<dbReference type="Proteomes" id="UP000663193">
    <property type="component" value="Chromosome 8"/>
</dbReference>
<dbReference type="VEuPathDB" id="FungiDB:JI435_411670"/>
<sequence length="71" mass="7882">MQAMWPSWQKFIKTSYDVLNREPPPKSQLIARKVRLADVARTGYPIGDDRGSVSNTALAHGQLDHSSNESG</sequence>
<keyword evidence="3" id="KW-1185">Reference proteome</keyword>
<accession>A0A7U2I3N5</accession>
<evidence type="ECO:0000256" key="1">
    <source>
        <dbReference type="SAM" id="MobiDB-lite"/>
    </source>
</evidence>
<evidence type="ECO:0000313" key="3">
    <source>
        <dbReference type="Proteomes" id="UP000663193"/>
    </source>
</evidence>
<evidence type="ECO:0000313" key="2">
    <source>
        <dbReference type="EMBL" id="QRC98187.1"/>
    </source>
</evidence>
<organism evidence="2 3">
    <name type="scientific">Phaeosphaeria nodorum (strain SN15 / ATCC MYA-4574 / FGSC 10173)</name>
    <name type="common">Glume blotch fungus</name>
    <name type="synonym">Parastagonospora nodorum</name>
    <dbReference type="NCBI Taxonomy" id="321614"/>
    <lineage>
        <taxon>Eukaryota</taxon>
        <taxon>Fungi</taxon>
        <taxon>Dikarya</taxon>
        <taxon>Ascomycota</taxon>
        <taxon>Pezizomycotina</taxon>
        <taxon>Dothideomycetes</taxon>
        <taxon>Pleosporomycetidae</taxon>
        <taxon>Pleosporales</taxon>
        <taxon>Pleosporineae</taxon>
        <taxon>Phaeosphaeriaceae</taxon>
        <taxon>Parastagonospora</taxon>
    </lineage>
</organism>
<reference evidence="3" key="1">
    <citation type="journal article" date="2021" name="BMC Genomics">
        <title>Chromosome-level genome assembly and manually-curated proteome of model necrotroph Parastagonospora nodorum Sn15 reveals a genome-wide trove of candidate effector homologs, and redundancy of virulence-related functions within an accessory chromosome.</title>
        <authorList>
            <person name="Bertazzoni S."/>
            <person name="Jones D.A.B."/>
            <person name="Phan H.T."/>
            <person name="Tan K.-C."/>
            <person name="Hane J.K."/>
        </authorList>
    </citation>
    <scope>NUCLEOTIDE SEQUENCE [LARGE SCALE GENOMIC DNA]</scope>
    <source>
        <strain evidence="3">SN15 / ATCC MYA-4574 / FGSC 10173)</strain>
    </source>
</reference>
<name>A0A7U2I3N5_PHANO</name>
<dbReference type="EMBL" id="CP069030">
    <property type="protein sequence ID" value="QRC98187.1"/>
    <property type="molecule type" value="Genomic_DNA"/>
</dbReference>
<protein>
    <submittedName>
        <fullName evidence="2">Uncharacterized protein</fullName>
    </submittedName>
</protein>